<gene>
    <name evidence="2" type="ORF">ZU52_23720</name>
</gene>
<name>A0A5Z2YMB0_SALEN</name>
<sequence>MNKQRIFVAGHRGMVGSAIVRQLAPRGDVELVLRTRDELDLLDGRAVQA</sequence>
<dbReference type="SUPFAM" id="SSF51735">
    <property type="entry name" value="NAD(P)-binding Rossmann-fold domains"/>
    <property type="match status" value="1"/>
</dbReference>
<dbReference type="EMBL" id="AAKGXH010000220">
    <property type="protein sequence ID" value="ECR6519722.1"/>
    <property type="molecule type" value="Genomic_DNA"/>
</dbReference>
<comment type="caution">
    <text evidence="2">The sequence shown here is derived from an EMBL/GenBank/DDBJ whole genome shotgun (WGS) entry which is preliminary data.</text>
</comment>
<dbReference type="InterPro" id="IPR001509">
    <property type="entry name" value="Epimerase_deHydtase"/>
</dbReference>
<feature type="non-terminal residue" evidence="2">
    <location>
        <position position="49"/>
    </location>
</feature>
<reference evidence="2" key="1">
    <citation type="submission" date="2018-07" db="EMBL/GenBank/DDBJ databases">
        <authorList>
            <person name="Ashton P.M."/>
            <person name="Dallman T."/>
            <person name="Nair S."/>
            <person name="De Pinna E."/>
            <person name="Peters T."/>
            <person name="Grant K."/>
        </authorList>
    </citation>
    <scope>NUCLEOTIDE SEQUENCE</scope>
    <source>
        <strain evidence="2">27966</strain>
    </source>
</reference>
<feature type="domain" description="NAD-dependent epimerase/dehydratase" evidence="1">
    <location>
        <begin position="6"/>
        <end position="47"/>
    </location>
</feature>
<dbReference type="Pfam" id="PF01370">
    <property type="entry name" value="Epimerase"/>
    <property type="match status" value="1"/>
</dbReference>
<evidence type="ECO:0000313" key="2">
    <source>
        <dbReference type="EMBL" id="ECR6519722.1"/>
    </source>
</evidence>
<dbReference type="Gene3D" id="3.40.50.720">
    <property type="entry name" value="NAD(P)-binding Rossmann-like Domain"/>
    <property type="match status" value="1"/>
</dbReference>
<evidence type="ECO:0000259" key="1">
    <source>
        <dbReference type="Pfam" id="PF01370"/>
    </source>
</evidence>
<organism evidence="2">
    <name type="scientific">Salmonella enteritidis</name>
    <dbReference type="NCBI Taxonomy" id="149539"/>
    <lineage>
        <taxon>Bacteria</taxon>
        <taxon>Pseudomonadati</taxon>
        <taxon>Pseudomonadota</taxon>
        <taxon>Gammaproteobacteria</taxon>
        <taxon>Enterobacterales</taxon>
        <taxon>Enterobacteriaceae</taxon>
        <taxon>Salmonella</taxon>
    </lineage>
</organism>
<proteinExistence type="predicted"/>
<accession>A0A5Z2YMB0</accession>
<protein>
    <submittedName>
        <fullName evidence="2">NAD-dependent epimerase/dehydratase family protein</fullName>
    </submittedName>
</protein>
<dbReference type="InterPro" id="IPR036291">
    <property type="entry name" value="NAD(P)-bd_dom_sf"/>
</dbReference>
<dbReference type="AlphaFoldDB" id="A0A5Z2YMB0"/>